<dbReference type="Pfam" id="PF13649">
    <property type="entry name" value="Methyltransf_25"/>
    <property type="match status" value="1"/>
</dbReference>
<dbReference type="PANTHER" id="PTHR42912:SF93">
    <property type="entry name" value="N6-ADENOSINE-METHYLTRANSFERASE TMT1A"/>
    <property type="match status" value="1"/>
</dbReference>
<dbReference type="Proteomes" id="UP000255355">
    <property type="component" value="Unassembled WGS sequence"/>
</dbReference>
<name>A0A370GD31_9NOCA</name>
<accession>A0A370GD31</accession>
<keyword evidence="3" id="KW-1185">Reference proteome</keyword>
<dbReference type="SUPFAM" id="SSF53335">
    <property type="entry name" value="S-adenosyl-L-methionine-dependent methyltransferases"/>
    <property type="match status" value="1"/>
</dbReference>
<evidence type="ECO:0000313" key="3">
    <source>
        <dbReference type="Proteomes" id="UP000255355"/>
    </source>
</evidence>
<gene>
    <name evidence="2" type="ORF">DFR68_13114</name>
</gene>
<dbReference type="InterPro" id="IPR029063">
    <property type="entry name" value="SAM-dependent_MTases_sf"/>
</dbReference>
<proteinExistence type="predicted"/>
<evidence type="ECO:0000259" key="1">
    <source>
        <dbReference type="Pfam" id="PF13649"/>
    </source>
</evidence>
<dbReference type="GO" id="GO:0008757">
    <property type="term" value="F:S-adenosylmethionine-dependent methyltransferase activity"/>
    <property type="evidence" value="ECO:0007669"/>
    <property type="project" value="InterPro"/>
</dbReference>
<sequence>MGQFHFDPDTYPALMAAEVPAYERLQGAVRDATIGVGRVGRILDLGTGTGVTANGVLQVHRGATLVGVDESAAMLAHARTALPLGTELRVARLQDPLPGGSFDLVVSALAVHHLDGPGKADLFGRVARSLAPGGRFVLGDLVVPDDPADMVTPIDGDYDTPSSAADQVRWLSDAGFAVEIVWEDRDLAVLVGDLGG</sequence>
<comment type="caution">
    <text evidence="2">The sequence shown here is derived from an EMBL/GenBank/DDBJ whole genome shotgun (WGS) entry which is preliminary data.</text>
</comment>
<feature type="domain" description="Methyltransferase" evidence="1">
    <location>
        <begin position="42"/>
        <end position="134"/>
    </location>
</feature>
<protein>
    <submittedName>
        <fullName evidence="2">Methyltransferase family protein</fullName>
    </submittedName>
</protein>
<reference evidence="2 3" key="1">
    <citation type="submission" date="2018-07" db="EMBL/GenBank/DDBJ databases">
        <title>Genomic Encyclopedia of Type Strains, Phase IV (KMG-IV): sequencing the most valuable type-strain genomes for metagenomic binning, comparative biology and taxonomic classification.</title>
        <authorList>
            <person name="Goeker M."/>
        </authorList>
    </citation>
    <scope>NUCLEOTIDE SEQUENCE [LARGE SCALE GENOMIC DNA]</scope>
    <source>
        <strain evidence="2 3">DSM 44952</strain>
    </source>
</reference>
<dbReference type="OrthoDB" id="4307675at2"/>
<dbReference type="EMBL" id="QQAZ01000031">
    <property type="protein sequence ID" value="RDI41735.1"/>
    <property type="molecule type" value="Genomic_DNA"/>
</dbReference>
<organism evidence="2 3">
    <name type="scientific">Nocardia mexicana</name>
    <dbReference type="NCBI Taxonomy" id="279262"/>
    <lineage>
        <taxon>Bacteria</taxon>
        <taxon>Bacillati</taxon>
        <taxon>Actinomycetota</taxon>
        <taxon>Actinomycetes</taxon>
        <taxon>Mycobacteriales</taxon>
        <taxon>Nocardiaceae</taxon>
        <taxon>Nocardia</taxon>
    </lineage>
</organism>
<keyword evidence="2" id="KW-0489">Methyltransferase</keyword>
<dbReference type="Gene3D" id="3.40.50.150">
    <property type="entry name" value="Vaccinia Virus protein VP39"/>
    <property type="match status" value="1"/>
</dbReference>
<keyword evidence="2" id="KW-0808">Transferase</keyword>
<dbReference type="InterPro" id="IPR041698">
    <property type="entry name" value="Methyltransf_25"/>
</dbReference>
<dbReference type="CDD" id="cd02440">
    <property type="entry name" value="AdoMet_MTases"/>
    <property type="match status" value="1"/>
</dbReference>
<dbReference type="STRING" id="1210089.GCA_001613165_07730"/>
<dbReference type="InterPro" id="IPR050508">
    <property type="entry name" value="Methyltransf_Superfamily"/>
</dbReference>
<dbReference type="GO" id="GO:0032259">
    <property type="term" value="P:methylation"/>
    <property type="evidence" value="ECO:0007669"/>
    <property type="project" value="UniProtKB-KW"/>
</dbReference>
<dbReference type="RefSeq" id="WP_068032072.1">
    <property type="nucleotide sequence ID" value="NZ_QQAZ01000031.1"/>
</dbReference>
<dbReference type="PANTHER" id="PTHR42912">
    <property type="entry name" value="METHYLTRANSFERASE"/>
    <property type="match status" value="1"/>
</dbReference>
<evidence type="ECO:0000313" key="2">
    <source>
        <dbReference type="EMBL" id="RDI41735.1"/>
    </source>
</evidence>
<dbReference type="AlphaFoldDB" id="A0A370GD31"/>